<comment type="caution">
    <text evidence="2">The sequence shown here is derived from an EMBL/GenBank/DDBJ whole genome shotgun (WGS) entry which is preliminary data.</text>
</comment>
<gene>
    <name evidence="2" type="ORF">ACFOWS_04855</name>
</gene>
<dbReference type="Pfam" id="PF13585">
    <property type="entry name" value="CHU_C"/>
    <property type="match status" value="1"/>
</dbReference>
<proteinExistence type="predicted"/>
<organism evidence="2 3">
    <name type="scientific">Flagellimonas marina</name>
    <dbReference type="NCBI Taxonomy" id="1775168"/>
    <lineage>
        <taxon>Bacteria</taxon>
        <taxon>Pseudomonadati</taxon>
        <taxon>Bacteroidota</taxon>
        <taxon>Flavobacteriia</taxon>
        <taxon>Flavobacteriales</taxon>
        <taxon>Flavobacteriaceae</taxon>
        <taxon>Flagellimonas</taxon>
    </lineage>
</organism>
<evidence type="ECO:0000256" key="1">
    <source>
        <dbReference type="SAM" id="SignalP"/>
    </source>
</evidence>
<keyword evidence="3" id="KW-1185">Reference proteome</keyword>
<reference evidence="3" key="1">
    <citation type="journal article" date="2019" name="Int. J. Syst. Evol. Microbiol.">
        <title>The Global Catalogue of Microorganisms (GCM) 10K type strain sequencing project: providing services to taxonomists for standard genome sequencing and annotation.</title>
        <authorList>
            <consortium name="The Broad Institute Genomics Platform"/>
            <consortium name="The Broad Institute Genome Sequencing Center for Infectious Disease"/>
            <person name="Wu L."/>
            <person name="Ma J."/>
        </authorList>
    </citation>
    <scope>NUCLEOTIDE SEQUENCE [LARGE SCALE GENOMIC DNA]</scope>
    <source>
        <strain evidence="3">CGMCC 1.15774</strain>
    </source>
</reference>
<dbReference type="RefSeq" id="WP_379762833.1">
    <property type="nucleotide sequence ID" value="NZ_JBHSCL010000004.1"/>
</dbReference>
<keyword evidence="1" id="KW-0732">Signal</keyword>
<protein>
    <submittedName>
        <fullName evidence="2">T9SS type B sorting domain-containing protein</fullName>
    </submittedName>
</protein>
<dbReference type="InterPro" id="IPR026341">
    <property type="entry name" value="T9SS_type_B"/>
</dbReference>
<sequence length="479" mass="52576">MRALLSAICLLLFTIVASAQNSPDCRTAIPVCADAPILGTTDGGGDIDDFDPEVITQTGCLEKGSNSSANIENNTAWYVFRAGTDGQIGFDIEALPGPTGVVTAEWDFALYGPFDETSGQTFCTIIGDGSAQPIRCNYETNDTNFTGMGVNPVDGRVGAPFVKQSQNTYDEWLDVTAGEIYYLYINNYNTNFDDDPESFELTFTGSSVDADQDNALDCTLRDQFLGLDIVACEGDPDIVLSALNSPAGPNIADITWELDADDDGTYETVLATGAGQTEWTVSSPNSGRYRVTIESTFGNTIQDDILITFYGIPELDEVRVLDDLVNSDQTDPYNIEIVPVGDGDYEYAINGGEFQDDPIFMDVPPGLNTVIINDKNGCGTSEPFEFLVVGYPKFFTPNGDSFYDTWNVFGIEELNNPVVYIFDRYGKLLKELDPSLGWDGTYNGRDLPSSDYWFRLDYDRDNSGVIVARSVRRHFSLVR</sequence>
<evidence type="ECO:0000313" key="3">
    <source>
        <dbReference type="Proteomes" id="UP001595841"/>
    </source>
</evidence>
<accession>A0ABV8PJT9</accession>
<feature type="chain" id="PRO_5046438334" evidence="1">
    <location>
        <begin position="20"/>
        <end position="479"/>
    </location>
</feature>
<dbReference type="Proteomes" id="UP001595841">
    <property type="component" value="Unassembled WGS sequence"/>
</dbReference>
<dbReference type="EMBL" id="JBHSCL010000004">
    <property type="protein sequence ID" value="MFC4219448.1"/>
    <property type="molecule type" value="Genomic_DNA"/>
</dbReference>
<feature type="signal peptide" evidence="1">
    <location>
        <begin position="1"/>
        <end position="19"/>
    </location>
</feature>
<evidence type="ECO:0000313" key="2">
    <source>
        <dbReference type="EMBL" id="MFC4219448.1"/>
    </source>
</evidence>
<dbReference type="NCBIfam" id="TIGR04131">
    <property type="entry name" value="Bac_Flav_CTERM"/>
    <property type="match status" value="1"/>
</dbReference>
<name>A0ABV8PJT9_9FLAO</name>